<sequence length="610" mass="69366">MNNNDHRAKRKTSPGVSSAASSPDSESSHSFRSKYSQLPPEPVLRSLLDTYFRSCQNQPYVYFREATFYRKLEQKEYPDYLLLAMIALSARFSDESFFDSQQLEAVNFYGRSAWNEIFDKAFADDNHLLDIHMVQATNLLAVVDFTAGRHRLGWVKIGLAVRFGQSLQLNAEPRPDLSLEEQDERRLTFWSVYLLDRLASCGVYRPSTIADSDCSTLLPSDNPEANQAMPGLRLLEEMHTIHEAGSMDPFAHTILMASALGRVERQALQQQGSTDRYPPWDSRSDFAAIYSLLLSFEGYSRVTDASVSDAIHAQYLDSYGMIDQQKAGHFIFAMMLYHMNQCILHHPYLFRKRLQSIEAPPPLSFVSEILRRSFWYAEQLISTVRSIQELGMTISSFYGYPMVVGGVICKLFSYHDDSTTSNMAKQLYHHTTEFLDSGRSLWGHYPKMSIALDQFHPDPLAARELVTASRSTELCNDPSLQPIENLLDYGWLSDPARFGSLSTNIANPGHHHVCSDASASSDESSILNAKDIEGPSLSEARIIPTTYQDPLGDRDCDLLKEFNLNNDIRRYEDLDMNLENHLELPPIQDPWDNFFVDDNQDPLAYSMLTR</sequence>
<dbReference type="GO" id="GO:0003677">
    <property type="term" value="F:DNA binding"/>
    <property type="evidence" value="ECO:0007669"/>
    <property type="project" value="InterPro"/>
</dbReference>
<evidence type="ECO:0000259" key="7">
    <source>
        <dbReference type="SMART" id="SM00906"/>
    </source>
</evidence>
<keyword evidence="5" id="KW-0539">Nucleus</keyword>
<name>A0AA38XZJ1_9EURO</name>
<dbReference type="Proteomes" id="UP001172681">
    <property type="component" value="Unassembled WGS sequence"/>
</dbReference>
<comment type="caution">
    <text evidence="8">The sequence shown here is derived from an EMBL/GenBank/DDBJ whole genome shotgun (WGS) entry which is preliminary data.</text>
</comment>
<accession>A0AA38XZJ1</accession>
<dbReference type="GO" id="GO:0008270">
    <property type="term" value="F:zinc ion binding"/>
    <property type="evidence" value="ECO:0007669"/>
    <property type="project" value="InterPro"/>
</dbReference>
<dbReference type="PANTHER" id="PTHR47338">
    <property type="entry name" value="ZN(II)2CYS6 TRANSCRIPTION FACTOR (EUROFUNG)-RELATED"/>
    <property type="match status" value="1"/>
</dbReference>
<dbReference type="GO" id="GO:0005634">
    <property type="term" value="C:nucleus"/>
    <property type="evidence" value="ECO:0007669"/>
    <property type="project" value="UniProtKB-SubCell"/>
</dbReference>
<dbReference type="GO" id="GO:0000981">
    <property type="term" value="F:DNA-binding transcription factor activity, RNA polymerase II-specific"/>
    <property type="evidence" value="ECO:0007669"/>
    <property type="project" value="InterPro"/>
</dbReference>
<comment type="subcellular location">
    <subcellularLocation>
        <location evidence="1">Nucleus</location>
    </subcellularLocation>
</comment>
<organism evidence="8 9">
    <name type="scientific">Knufia peltigerae</name>
    <dbReference type="NCBI Taxonomy" id="1002370"/>
    <lineage>
        <taxon>Eukaryota</taxon>
        <taxon>Fungi</taxon>
        <taxon>Dikarya</taxon>
        <taxon>Ascomycota</taxon>
        <taxon>Pezizomycotina</taxon>
        <taxon>Eurotiomycetes</taxon>
        <taxon>Chaetothyriomycetidae</taxon>
        <taxon>Chaetothyriales</taxon>
        <taxon>Trichomeriaceae</taxon>
        <taxon>Knufia</taxon>
    </lineage>
</organism>
<dbReference type="CDD" id="cd12148">
    <property type="entry name" value="fungal_TF_MHR"/>
    <property type="match status" value="1"/>
</dbReference>
<feature type="domain" description="Xylanolytic transcriptional activator regulatory" evidence="7">
    <location>
        <begin position="153"/>
        <end position="225"/>
    </location>
</feature>
<evidence type="ECO:0000256" key="3">
    <source>
        <dbReference type="ARBA" id="ARBA00023015"/>
    </source>
</evidence>
<reference evidence="8" key="1">
    <citation type="submission" date="2022-10" db="EMBL/GenBank/DDBJ databases">
        <title>Culturing micro-colonial fungi from biological soil crusts in the Mojave desert and describing Neophaeococcomyces mojavensis, and introducing the new genera and species Taxawa tesnikishii.</title>
        <authorList>
            <person name="Kurbessoian T."/>
            <person name="Stajich J.E."/>
        </authorList>
    </citation>
    <scope>NUCLEOTIDE SEQUENCE</scope>
    <source>
        <strain evidence="8">TK_35</strain>
    </source>
</reference>
<dbReference type="Pfam" id="PF04082">
    <property type="entry name" value="Fungal_trans"/>
    <property type="match status" value="1"/>
</dbReference>
<evidence type="ECO:0000256" key="4">
    <source>
        <dbReference type="ARBA" id="ARBA00023163"/>
    </source>
</evidence>
<keyword evidence="2" id="KW-0479">Metal-binding</keyword>
<dbReference type="InterPro" id="IPR050815">
    <property type="entry name" value="TF_fung"/>
</dbReference>
<evidence type="ECO:0000313" key="8">
    <source>
        <dbReference type="EMBL" id="KAJ9630175.1"/>
    </source>
</evidence>
<dbReference type="EMBL" id="JAPDRN010000064">
    <property type="protein sequence ID" value="KAJ9630175.1"/>
    <property type="molecule type" value="Genomic_DNA"/>
</dbReference>
<keyword evidence="4" id="KW-0804">Transcription</keyword>
<dbReference type="SMART" id="SM00906">
    <property type="entry name" value="Fungal_trans"/>
    <property type="match status" value="1"/>
</dbReference>
<feature type="compositionally biased region" description="Low complexity" evidence="6">
    <location>
        <begin position="13"/>
        <end position="30"/>
    </location>
</feature>
<protein>
    <recommendedName>
        <fullName evidence="7">Xylanolytic transcriptional activator regulatory domain-containing protein</fullName>
    </recommendedName>
</protein>
<keyword evidence="3" id="KW-0805">Transcription regulation</keyword>
<dbReference type="InterPro" id="IPR007219">
    <property type="entry name" value="XnlR_reg_dom"/>
</dbReference>
<evidence type="ECO:0000256" key="2">
    <source>
        <dbReference type="ARBA" id="ARBA00022723"/>
    </source>
</evidence>
<evidence type="ECO:0000256" key="5">
    <source>
        <dbReference type="ARBA" id="ARBA00023242"/>
    </source>
</evidence>
<dbReference type="PANTHER" id="PTHR47338:SF4">
    <property type="entry name" value="ZN(II)2CYS6 TRANSCRIPTION FACTOR (EUROFUNG)"/>
    <property type="match status" value="1"/>
</dbReference>
<evidence type="ECO:0000256" key="1">
    <source>
        <dbReference type="ARBA" id="ARBA00004123"/>
    </source>
</evidence>
<evidence type="ECO:0000256" key="6">
    <source>
        <dbReference type="SAM" id="MobiDB-lite"/>
    </source>
</evidence>
<gene>
    <name evidence="8" type="ORF">H2204_008680</name>
</gene>
<evidence type="ECO:0000313" key="9">
    <source>
        <dbReference type="Proteomes" id="UP001172681"/>
    </source>
</evidence>
<keyword evidence="9" id="KW-1185">Reference proteome</keyword>
<proteinExistence type="predicted"/>
<dbReference type="AlphaFoldDB" id="A0AA38XZJ1"/>
<feature type="region of interest" description="Disordered" evidence="6">
    <location>
        <begin position="1"/>
        <end position="37"/>
    </location>
</feature>
<dbReference type="GO" id="GO:0006351">
    <property type="term" value="P:DNA-templated transcription"/>
    <property type="evidence" value="ECO:0007669"/>
    <property type="project" value="InterPro"/>
</dbReference>